<sequence>MLEWYTILVLILSYRKDNFCKLFPLSFSHFYNESLHMKNGVEKSSLKCLVDLDCLCKNNILSGAMNVLILQYCVFFFCFCVCTQESIEKMLQFQTMRVVTCSKMNLVDALGRSFFEFPISFQKRQEKPKKN</sequence>
<keyword evidence="1" id="KW-0812">Transmembrane</keyword>
<gene>
    <name evidence="2" type="ORF">FWK35_00021875</name>
</gene>
<accession>A0A6G0YKK7</accession>
<proteinExistence type="predicted"/>
<keyword evidence="1" id="KW-1133">Transmembrane helix</keyword>
<name>A0A6G0YKK7_APHCR</name>
<dbReference type="Proteomes" id="UP000478052">
    <property type="component" value="Unassembled WGS sequence"/>
</dbReference>
<organism evidence="2 3">
    <name type="scientific">Aphis craccivora</name>
    <name type="common">Cowpea aphid</name>
    <dbReference type="NCBI Taxonomy" id="307492"/>
    <lineage>
        <taxon>Eukaryota</taxon>
        <taxon>Metazoa</taxon>
        <taxon>Ecdysozoa</taxon>
        <taxon>Arthropoda</taxon>
        <taxon>Hexapoda</taxon>
        <taxon>Insecta</taxon>
        <taxon>Pterygota</taxon>
        <taxon>Neoptera</taxon>
        <taxon>Paraneoptera</taxon>
        <taxon>Hemiptera</taxon>
        <taxon>Sternorrhyncha</taxon>
        <taxon>Aphidomorpha</taxon>
        <taxon>Aphidoidea</taxon>
        <taxon>Aphididae</taxon>
        <taxon>Aphidini</taxon>
        <taxon>Aphis</taxon>
        <taxon>Aphis</taxon>
    </lineage>
</organism>
<dbReference type="EMBL" id="VUJU01003589">
    <property type="protein sequence ID" value="KAF0757402.1"/>
    <property type="molecule type" value="Genomic_DNA"/>
</dbReference>
<evidence type="ECO:0000256" key="1">
    <source>
        <dbReference type="SAM" id="Phobius"/>
    </source>
</evidence>
<feature type="transmembrane region" description="Helical" evidence="1">
    <location>
        <begin position="60"/>
        <end position="82"/>
    </location>
</feature>
<keyword evidence="3" id="KW-1185">Reference proteome</keyword>
<dbReference type="AlphaFoldDB" id="A0A6G0YKK7"/>
<evidence type="ECO:0000313" key="2">
    <source>
        <dbReference type="EMBL" id="KAF0757402.1"/>
    </source>
</evidence>
<evidence type="ECO:0000313" key="3">
    <source>
        <dbReference type="Proteomes" id="UP000478052"/>
    </source>
</evidence>
<keyword evidence="1" id="KW-0472">Membrane</keyword>
<protein>
    <submittedName>
        <fullName evidence="2">Uncharacterized protein</fullName>
    </submittedName>
</protein>
<comment type="caution">
    <text evidence="2">The sequence shown here is derived from an EMBL/GenBank/DDBJ whole genome shotgun (WGS) entry which is preliminary data.</text>
</comment>
<reference evidence="2 3" key="1">
    <citation type="submission" date="2019-08" db="EMBL/GenBank/DDBJ databases">
        <title>Whole genome of Aphis craccivora.</title>
        <authorList>
            <person name="Voronova N.V."/>
            <person name="Shulinski R.S."/>
            <person name="Bandarenka Y.V."/>
            <person name="Zhorov D.G."/>
            <person name="Warner D."/>
        </authorList>
    </citation>
    <scope>NUCLEOTIDE SEQUENCE [LARGE SCALE GENOMIC DNA]</scope>
    <source>
        <strain evidence="2">180601</strain>
        <tissue evidence="2">Whole Body</tissue>
    </source>
</reference>